<feature type="domain" description="STAS" evidence="1">
    <location>
        <begin position="219"/>
        <end position="331"/>
    </location>
</feature>
<dbReference type="Gene3D" id="3.30.1380.20">
    <property type="entry name" value="Trafficking protein particle complex subunit 3"/>
    <property type="match status" value="1"/>
</dbReference>
<dbReference type="PANTHER" id="PTHR33745">
    <property type="entry name" value="RSBT ANTAGONIST PROTEIN RSBS-RELATED"/>
    <property type="match status" value="1"/>
</dbReference>
<name>A0ABN0WJD0_9BACI</name>
<dbReference type="Pfam" id="PF01740">
    <property type="entry name" value="STAS"/>
    <property type="match status" value="1"/>
</dbReference>
<evidence type="ECO:0000313" key="2">
    <source>
        <dbReference type="EMBL" id="GAA0339289.1"/>
    </source>
</evidence>
<reference evidence="2 3" key="1">
    <citation type="journal article" date="2019" name="Int. J. Syst. Evol. Microbiol.">
        <title>The Global Catalogue of Microorganisms (GCM) 10K type strain sequencing project: providing services to taxonomists for standard genome sequencing and annotation.</title>
        <authorList>
            <consortium name="The Broad Institute Genomics Platform"/>
            <consortium name="The Broad Institute Genome Sequencing Center for Infectious Disease"/>
            <person name="Wu L."/>
            <person name="Ma J."/>
        </authorList>
    </citation>
    <scope>NUCLEOTIDE SEQUENCE [LARGE SCALE GENOMIC DNA]</scope>
    <source>
        <strain evidence="2 3">JCM 9731</strain>
    </source>
</reference>
<sequence>MKTNSGNFNIGGVTFNWDLNKGKFSYEGRDAVLFWITTAMKTFFDTIEEISGEEASRLVFEASGFRQGVVVGDYFEKVKSVTPEEAIEMITNTYAAAGWGLVKIEELNPESKIVRIHLKDSWEYKINVEQGKKVGSNFLPAHYAGVFSGLFGTNMGFDVVQYQQSKHDYTIVEFYPSKVTIRDNVHQLARKKELDQILQLEALVEDKTRDLKKLVKKLSSPFIPVLDEVVVVPLIGEYNEERSEELLEKIITQLPHYQARFLILDLTGVESTEFTYMAALIREIGSSASIMGTETFLVGITPDLCKSLTKTDLTWDSFQCFHTLQHGIYYALGQLGKADPHIDIK</sequence>
<dbReference type="EMBL" id="BAAADJ010000056">
    <property type="protein sequence ID" value="GAA0339289.1"/>
    <property type="molecule type" value="Genomic_DNA"/>
</dbReference>
<gene>
    <name evidence="2" type="ORF">GCM10008967_32020</name>
</gene>
<evidence type="ECO:0000259" key="1">
    <source>
        <dbReference type="PROSITE" id="PS50801"/>
    </source>
</evidence>
<dbReference type="InterPro" id="IPR051932">
    <property type="entry name" value="Bact_StressResp_Reg"/>
</dbReference>
<dbReference type="Gene3D" id="3.30.750.24">
    <property type="entry name" value="STAS domain"/>
    <property type="match status" value="1"/>
</dbReference>
<accession>A0ABN0WJD0</accession>
<dbReference type="InterPro" id="IPR036513">
    <property type="entry name" value="STAS_dom_sf"/>
</dbReference>
<dbReference type="Proteomes" id="UP001500782">
    <property type="component" value="Unassembled WGS sequence"/>
</dbReference>
<proteinExistence type="predicted"/>
<evidence type="ECO:0000313" key="3">
    <source>
        <dbReference type="Proteomes" id="UP001500782"/>
    </source>
</evidence>
<keyword evidence="3" id="KW-1185">Reference proteome</keyword>
<protein>
    <submittedName>
        <fullName evidence="2">STAS domain-containing protein</fullName>
    </submittedName>
</protein>
<dbReference type="SUPFAM" id="SSF52091">
    <property type="entry name" value="SpoIIaa-like"/>
    <property type="match status" value="1"/>
</dbReference>
<dbReference type="SUPFAM" id="SSF111126">
    <property type="entry name" value="Ligand-binding domain in the NO signalling and Golgi transport"/>
    <property type="match status" value="1"/>
</dbReference>
<dbReference type="PROSITE" id="PS50801">
    <property type="entry name" value="STAS"/>
    <property type="match status" value="1"/>
</dbReference>
<dbReference type="InterPro" id="IPR002645">
    <property type="entry name" value="STAS_dom"/>
</dbReference>
<organism evidence="2 3">
    <name type="scientific">Bacillus carboniphilus</name>
    <dbReference type="NCBI Taxonomy" id="86663"/>
    <lineage>
        <taxon>Bacteria</taxon>
        <taxon>Bacillati</taxon>
        <taxon>Bacillota</taxon>
        <taxon>Bacilli</taxon>
        <taxon>Bacillales</taxon>
        <taxon>Bacillaceae</taxon>
        <taxon>Bacillus</taxon>
    </lineage>
</organism>
<dbReference type="InterPro" id="IPR024096">
    <property type="entry name" value="NO_sig/Golgi_transp_ligand-bd"/>
</dbReference>
<dbReference type="CDD" id="cd07041">
    <property type="entry name" value="STAS_RsbR_RsbS_like"/>
    <property type="match status" value="1"/>
</dbReference>
<dbReference type="RefSeq" id="WP_343801079.1">
    <property type="nucleotide sequence ID" value="NZ_BAAADJ010000056.1"/>
</dbReference>
<comment type="caution">
    <text evidence="2">The sequence shown here is derived from an EMBL/GenBank/DDBJ whole genome shotgun (WGS) entry which is preliminary data.</text>
</comment>